<dbReference type="PANTHER" id="PTHR10806">
    <property type="entry name" value="SIGNAL PEPTIDASE COMPLEX CATALYTIC SUBUNIT SEC11"/>
    <property type="match status" value="1"/>
</dbReference>
<comment type="catalytic activity">
    <reaction evidence="7">
        <text>Cleavage of hydrophobic, N-terminal signal or leader sequences from secreted and periplasmic proteins.</text>
        <dbReference type="EC" id="3.4.21.89"/>
    </reaction>
</comment>
<keyword evidence="3 7" id="KW-0256">Endoplasmic reticulum</keyword>
<comment type="function">
    <text evidence="5">Catalytic component of the signal peptidase complex (SPC) which catalyzes the cleavage of N-terminal signal sequences from nascent proteins as they are translocated into the lumen of the endoplasmic reticulum. Specifically cleaves N-terminal signal peptides that contain a hydrophobic alpha-helix (h-region) shorter than 18-20 amino acids.</text>
</comment>
<protein>
    <recommendedName>
        <fullName evidence="2 7">Signal peptidase complex catalytic subunit SEC11</fullName>
        <ecNumber evidence="7">3.4.21.89</ecNumber>
    </recommendedName>
</protein>
<evidence type="ECO:0000256" key="6">
    <source>
        <dbReference type="ARBA" id="ARBA00047037"/>
    </source>
</evidence>
<dbReference type="CDD" id="cd06530">
    <property type="entry name" value="S26_SPase_I"/>
    <property type="match status" value="1"/>
</dbReference>
<name>A0A1Y1S9B8_9MICR</name>
<dbReference type="GO" id="GO:0005787">
    <property type="term" value="C:signal peptidase complex"/>
    <property type="evidence" value="ECO:0007669"/>
    <property type="project" value="EnsemblFungi"/>
</dbReference>
<organism evidence="8 9">
    <name type="scientific">Enterospora canceri</name>
    <dbReference type="NCBI Taxonomy" id="1081671"/>
    <lineage>
        <taxon>Eukaryota</taxon>
        <taxon>Fungi</taxon>
        <taxon>Fungi incertae sedis</taxon>
        <taxon>Microsporidia</taxon>
        <taxon>Enterocytozoonidae</taxon>
        <taxon>Enterospora</taxon>
    </lineage>
</organism>
<sequence>MLFGLRNLNLRQSIKQSISASYSVIGSYFTWKAFCCVYRNDSPIVCVLTQSMEPGFKRGDILLLGHRSRDGSRPFHVGDTSVYSIRRGSIPIVHRVIKEDMTTNQCLTKGDNNAGDDVSLYRPGQKVLNPEDMETTVLGYVPFFGMPTIWISSIPFMRELILICTALYYFGSRE</sequence>
<keyword evidence="7" id="KW-0812">Transmembrane</keyword>
<evidence type="ECO:0000313" key="8">
    <source>
        <dbReference type="EMBL" id="ORD95057.1"/>
    </source>
</evidence>
<gene>
    <name evidence="8" type="ORF">ECANGB1_2476</name>
</gene>
<keyword evidence="7" id="KW-0472">Membrane</keyword>
<dbReference type="PANTHER" id="PTHR10806:SF6">
    <property type="entry name" value="SIGNAL PEPTIDASE COMPLEX CATALYTIC SUBUNIT SEC11"/>
    <property type="match status" value="1"/>
</dbReference>
<evidence type="ECO:0000256" key="2">
    <source>
        <dbReference type="ARBA" id="ARBA00019685"/>
    </source>
</evidence>
<keyword evidence="9" id="KW-1185">Reference proteome</keyword>
<comment type="caution">
    <text evidence="8">The sequence shown here is derived from an EMBL/GenBank/DDBJ whole genome shotgun (WGS) entry which is preliminary data.</text>
</comment>
<dbReference type="AlphaFoldDB" id="A0A1Y1S9B8"/>
<dbReference type="GO" id="GO:0004252">
    <property type="term" value="F:serine-type endopeptidase activity"/>
    <property type="evidence" value="ECO:0007669"/>
    <property type="project" value="InterPro"/>
</dbReference>
<dbReference type="Proteomes" id="UP000192639">
    <property type="component" value="Unassembled WGS sequence"/>
</dbReference>
<proteinExistence type="inferred from homology"/>
<evidence type="ECO:0000256" key="7">
    <source>
        <dbReference type="RuleBase" id="RU362047"/>
    </source>
</evidence>
<reference evidence="8 9" key="1">
    <citation type="journal article" date="2017" name="Environ. Microbiol.">
        <title>Decay of the glycolytic pathway and adaptation to intranuclear parasitism within Enterocytozoonidae microsporidia.</title>
        <authorList>
            <person name="Wiredu Boakye D."/>
            <person name="Jaroenlak P."/>
            <person name="Prachumwat A."/>
            <person name="Williams T.A."/>
            <person name="Bateman K.S."/>
            <person name="Itsathitphaisarn O."/>
            <person name="Sritunyalucksana K."/>
            <person name="Paszkiewicz K.H."/>
            <person name="Moore K.A."/>
            <person name="Stentiford G.D."/>
            <person name="Williams B.A."/>
        </authorList>
    </citation>
    <scope>NUCLEOTIDE SEQUENCE [LARGE SCALE GENOMIC DNA]</scope>
    <source>
        <strain evidence="8 9">GB1</strain>
    </source>
</reference>
<keyword evidence="7" id="KW-0645">Protease</keyword>
<dbReference type="GO" id="GO:0006465">
    <property type="term" value="P:signal peptide processing"/>
    <property type="evidence" value="ECO:0007669"/>
    <property type="project" value="UniProtKB-UniRule"/>
</dbReference>
<keyword evidence="7" id="KW-0378">Hydrolase</keyword>
<keyword evidence="4 7" id="KW-0735">Signal-anchor</keyword>
<comment type="similarity">
    <text evidence="7">Belongs to the peptidase S26B family.</text>
</comment>
<dbReference type="GO" id="GO:0045047">
    <property type="term" value="P:protein targeting to ER"/>
    <property type="evidence" value="ECO:0007669"/>
    <property type="project" value="EnsemblFungi"/>
</dbReference>
<dbReference type="OrthoDB" id="10257561at2759"/>
<dbReference type="GO" id="GO:0009003">
    <property type="term" value="F:signal peptidase activity"/>
    <property type="evidence" value="ECO:0007669"/>
    <property type="project" value="UniProtKB-EC"/>
</dbReference>
<comment type="subcellular location">
    <subcellularLocation>
        <location evidence="1">Endoplasmic reticulum membrane</location>
        <topology evidence="1">Single-pass type II membrane protein</topology>
    </subcellularLocation>
</comment>
<evidence type="ECO:0000256" key="1">
    <source>
        <dbReference type="ARBA" id="ARBA00004648"/>
    </source>
</evidence>
<dbReference type="PRINTS" id="PR00728">
    <property type="entry name" value="SIGNALPTASE"/>
</dbReference>
<evidence type="ECO:0000256" key="4">
    <source>
        <dbReference type="ARBA" id="ARBA00022968"/>
    </source>
</evidence>
<feature type="transmembrane region" description="Helical" evidence="7">
    <location>
        <begin position="149"/>
        <end position="170"/>
    </location>
</feature>
<dbReference type="EMBL" id="LWDP01000004">
    <property type="protein sequence ID" value="ORD95057.1"/>
    <property type="molecule type" value="Genomic_DNA"/>
</dbReference>
<dbReference type="VEuPathDB" id="MicrosporidiaDB:ECANGB1_2476"/>
<dbReference type="InterPro" id="IPR019533">
    <property type="entry name" value="Peptidase_S26"/>
</dbReference>
<comment type="subunit">
    <text evidence="6">Component of the signal peptidase complex (SPC) composed of a catalytic subunit SEC11 and three accessory subunits SPC1, SPC2 and SPC3. The complex induces a local thinning of the ER membrane which is used to measure the length of the signal peptide (SP) h-region of protein substrates. This ensures the selectivity of the complex towards h-regions shorter than 18-20 amino acids. SPC associates with the translocon complex.</text>
</comment>
<evidence type="ECO:0000256" key="3">
    <source>
        <dbReference type="ARBA" id="ARBA00022824"/>
    </source>
</evidence>
<evidence type="ECO:0000256" key="5">
    <source>
        <dbReference type="ARBA" id="ARBA00045533"/>
    </source>
</evidence>
<dbReference type="EC" id="3.4.21.89" evidence="7"/>
<accession>A0A1Y1S9B8</accession>
<dbReference type="NCBIfam" id="TIGR02228">
    <property type="entry name" value="sigpep_I_arch"/>
    <property type="match status" value="1"/>
</dbReference>
<evidence type="ECO:0000313" key="9">
    <source>
        <dbReference type="Proteomes" id="UP000192639"/>
    </source>
</evidence>
<dbReference type="InterPro" id="IPR001733">
    <property type="entry name" value="Peptidase_S26B"/>
</dbReference>
<keyword evidence="7" id="KW-1133">Transmembrane helix</keyword>